<comment type="caution">
    <text evidence="3">The sequence shown here is derived from an EMBL/GenBank/DDBJ whole genome shotgun (WGS) entry which is preliminary data.</text>
</comment>
<dbReference type="InterPro" id="IPR014782">
    <property type="entry name" value="Peptidase_M1_dom"/>
</dbReference>
<dbReference type="Pfam" id="PF01433">
    <property type="entry name" value="Peptidase_M1"/>
    <property type="match status" value="1"/>
</dbReference>
<dbReference type="GO" id="GO:0070006">
    <property type="term" value="F:metalloaminopeptidase activity"/>
    <property type="evidence" value="ECO:0007669"/>
    <property type="project" value="TreeGrafter"/>
</dbReference>
<dbReference type="PANTHER" id="PTHR11533">
    <property type="entry name" value="PROTEASE M1 ZINC METALLOPROTEASE"/>
    <property type="match status" value="1"/>
</dbReference>
<evidence type="ECO:0000256" key="1">
    <source>
        <dbReference type="SAM" id="SignalP"/>
    </source>
</evidence>
<accession>A0A840EPB1</accession>
<dbReference type="GO" id="GO:0043171">
    <property type="term" value="P:peptide catabolic process"/>
    <property type="evidence" value="ECO:0007669"/>
    <property type="project" value="TreeGrafter"/>
</dbReference>
<evidence type="ECO:0000313" key="4">
    <source>
        <dbReference type="Proteomes" id="UP000553034"/>
    </source>
</evidence>
<evidence type="ECO:0000259" key="2">
    <source>
        <dbReference type="Pfam" id="PF01433"/>
    </source>
</evidence>
<dbReference type="SUPFAM" id="SSF55486">
    <property type="entry name" value="Metalloproteases ('zincins'), catalytic domain"/>
    <property type="match status" value="1"/>
</dbReference>
<evidence type="ECO:0000313" key="3">
    <source>
        <dbReference type="EMBL" id="MBB4119978.1"/>
    </source>
</evidence>
<feature type="chain" id="PRO_5032596540" description="Peptidase M1 membrane alanine aminopeptidase domain-containing protein" evidence="1">
    <location>
        <begin position="22"/>
        <end position="639"/>
    </location>
</feature>
<dbReference type="GO" id="GO:0005615">
    <property type="term" value="C:extracellular space"/>
    <property type="evidence" value="ECO:0007669"/>
    <property type="project" value="TreeGrafter"/>
</dbReference>
<proteinExistence type="predicted"/>
<dbReference type="RefSeq" id="WP_183478310.1">
    <property type="nucleotide sequence ID" value="NZ_JACIFO010000013.1"/>
</dbReference>
<gene>
    <name evidence="3" type="ORF">GGR32_002290</name>
</gene>
<keyword evidence="1" id="KW-0732">Signal</keyword>
<keyword evidence="4" id="KW-1185">Reference proteome</keyword>
<dbReference type="InterPro" id="IPR027268">
    <property type="entry name" value="Peptidase_M4/M1_CTD_sf"/>
</dbReference>
<dbReference type="GO" id="GO:0016020">
    <property type="term" value="C:membrane"/>
    <property type="evidence" value="ECO:0007669"/>
    <property type="project" value="TreeGrafter"/>
</dbReference>
<organism evidence="3 4">
    <name type="scientific">Mesonia hippocampi</name>
    <dbReference type="NCBI Taxonomy" id="1628250"/>
    <lineage>
        <taxon>Bacteria</taxon>
        <taxon>Pseudomonadati</taxon>
        <taxon>Bacteroidota</taxon>
        <taxon>Flavobacteriia</taxon>
        <taxon>Flavobacteriales</taxon>
        <taxon>Flavobacteriaceae</taxon>
        <taxon>Mesonia</taxon>
    </lineage>
</organism>
<dbReference type="Gene3D" id="1.10.390.10">
    <property type="entry name" value="Neutral Protease Domain 2"/>
    <property type="match status" value="1"/>
</dbReference>
<dbReference type="EMBL" id="JACIFO010000013">
    <property type="protein sequence ID" value="MBB4119978.1"/>
    <property type="molecule type" value="Genomic_DNA"/>
</dbReference>
<dbReference type="Proteomes" id="UP000553034">
    <property type="component" value="Unassembled WGS sequence"/>
</dbReference>
<dbReference type="GO" id="GO:0005737">
    <property type="term" value="C:cytoplasm"/>
    <property type="evidence" value="ECO:0007669"/>
    <property type="project" value="TreeGrafter"/>
</dbReference>
<feature type="domain" description="Peptidase M1 membrane alanine aminopeptidase" evidence="2">
    <location>
        <begin position="349"/>
        <end position="544"/>
    </location>
</feature>
<dbReference type="CDD" id="cd09604">
    <property type="entry name" value="M1_APN_like"/>
    <property type="match status" value="1"/>
</dbReference>
<dbReference type="GO" id="GO:0008270">
    <property type="term" value="F:zinc ion binding"/>
    <property type="evidence" value="ECO:0007669"/>
    <property type="project" value="InterPro"/>
</dbReference>
<reference evidence="3 4" key="1">
    <citation type="submission" date="2020-08" db="EMBL/GenBank/DDBJ databases">
        <title>Genomic Encyclopedia of Type Strains, Phase IV (KMG-IV): sequencing the most valuable type-strain genomes for metagenomic binning, comparative biology and taxonomic classification.</title>
        <authorList>
            <person name="Goeker M."/>
        </authorList>
    </citation>
    <scope>NUCLEOTIDE SEQUENCE [LARGE SCALE GENOMIC DNA]</scope>
    <source>
        <strain evidence="3 4">DSM 29568</strain>
    </source>
</reference>
<protein>
    <recommendedName>
        <fullName evidence="2">Peptidase M1 membrane alanine aminopeptidase domain-containing protein</fullName>
    </recommendedName>
</protein>
<name>A0A840EPB1_9FLAO</name>
<dbReference type="InterPro" id="IPR050344">
    <property type="entry name" value="Peptidase_M1_aminopeptidases"/>
</dbReference>
<sequence>MRITSFLSCIFSVLMLFSTYAQDKPVNNQHVFDDLMYRQGSIYRTASGKPGTAYWQNRADYTMEVSLDENTHVLTGNIKITYTNNSPEQLDFIWLYLEQNVFTETSRATLTTPLNGNRWDGNVDGGYTLTNIKANGKENPTHYINDTRMQVYFEKPIAAKGGKASVSMNFSYKIPEEGMDRMGRLSTSEGTIYALAQWYPRVAVFDDVVGWNTEPYLGAGEFYTEYGDYDYKITVPASHIVGGSGILKNPTAVYTQKQLNRLEKAKESDKTVYIIKPNEVGKKSNRPKNTGTITWHYQMKNTRDVAFASSASFIFDAAKIDLGNGETGLAQSLYPAESDGDHAWTRSTEYTKASVEFYSKNYFTYPYKNAINVAANVGGMEYPGVSFCSYKSKGQSLWNVTDHEFGHNWFPMIVGSNERRYAWMDEGFNTFINHYSSKAFNKGEYSSYIDQPRQITNYLTYSKSEPINTYPDIAQSRNLGYVAYYKPAVGLIMLKEYILEPERFDRAFKSYIKTWAYKHPQPSDFFNHIENVTGENLNWFWKTWFYGNGNIDIAVNKISKVEQGFIIEVDNRGEIPMPVKLEITYTDGTKADVKLPVEIWHRTNRWRYLHKTNKTIDKVVFDAKKQVADINAANDIGVF</sequence>
<dbReference type="PANTHER" id="PTHR11533:SF174">
    <property type="entry name" value="PUROMYCIN-SENSITIVE AMINOPEPTIDASE-RELATED"/>
    <property type="match status" value="1"/>
</dbReference>
<dbReference type="AlphaFoldDB" id="A0A840EPB1"/>
<dbReference type="GO" id="GO:0042277">
    <property type="term" value="F:peptide binding"/>
    <property type="evidence" value="ECO:0007669"/>
    <property type="project" value="TreeGrafter"/>
</dbReference>
<feature type="signal peptide" evidence="1">
    <location>
        <begin position="1"/>
        <end position="21"/>
    </location>
</feature>